<evidence type="ECO:0000313" key="1">
    <source>
        <dbReference type="EMBL" id="MFB6490259.1"/>
    </source>
</evidence>
<organism evidence="1 2">
    <name type="scientific">Thermoproteus sp. AZ2</name>
    <dbReference type="NCBI Taxonomy" id="1609232"/>
    <lineage>
        <taxon>Archaea</taxon>
        <taxon>Thermoproteota</taxon>
        <taxon>Thermoprotei</taxon>
        <taxon>Thermoproteales</taxon>
        <taxon>Thermoproteaceae</taxon>
        <taxon>Thermoproteus</taxon>
    </lineage>
</organism>
<protein>
    <submittedName>
        <fullName evidence="1">Uncharacterized protein</fullName>
    </submittedName>
</protein>
<dbReference type="Proteomes" id="UP000033636">
    <property type="component" value="Unassembled WGS sequence"/>
</dbReference>
<reference evidence="1" key="1">
    <citation type="submission" date="2024-07" db="EMBL/GenBank/DDBJ databases">
        <title>Metagenome and Metagenome-Assembled Genomes of Archaea from a hot spring from the geothermal field of Los Azufres, Mexico.</title>
        <authorList>
            <person name="Marin-Paredes R."/>
            <person name="Martinez-Romero E."/>
            <person name="Servin-Garciduenas L.E."/>
        </authorList>
    </citation>
    <scope>NUCLEOTIDE SEQUENCE</scope>
</reference>
<dbReference type="EMBL" id="JZWT02000006">
    <property type="protein sequence ID" value="MFB6490259.1"/>
    <property type="molecule type" value="Genomic_DNA"/>
</dbReference>
<name>A0ACC6UZL0_9CREN</name>
<accession>A0ACC6UZL0</accession>
<comment type="caution">
    <text evidence="1">The sequence shown here is derived from an EMBL/GenBank/DDBJ whole genome shotgun (WGS) entry which is preliminary data.</text>
</comment>
<proteinExistence type="predicted"/>
<gene>
    <name evidence="1" type="ORF">TU35_003255</name>
</gene>
<evidence type="ECO:0000313" key="2">
    <source>
        <dbReference type="Proteomes" id="UP000033636"/>
    </source>
</evidence>
<sequence>MTEWVLKCTVCGTERRLDVGFNLAVFKGRIVLYCRKCRANREHRILGYMDGDRLRPPEEISSPDIID</sequence>